<dbReference type="PANTHER" id="PTHR23021">
    <property type="entry name" value="SERPENTINE RECEPTOR, CLASS T"/>
    <property type="match status" value="1"/>
</dbReference>
<evidence type="ECO:0000256" key="1">
    <source>
        <dbReference type="SAM" id="Phobius"/>
    </source>
</evidence>
<dbReference type="AlphaFoldDB" id="A0A914KK85"/>
<feature type="transmembrane region" description="Helical" evidence="1">
    <location>
        <begin position="160"/>
        <end position="177"/>
    </location>
</feature>
<keyword evidence="1" id="KW-1133">Transmembrane helix</keyword>
<feature type="transmembrane region" description="Helical" evidence="1">
    <location>
        <begin position="21"/>
        <end position="44"/>
    </location>
</feature>
<keyword evidence="1" id="KW-0472">Membrane</keyword>
<sequence>MQLAILPLFMLYKDYRQNSCYRIMFGVCIADIFQLLANGLFILLGLLNFDLSEDFEKWGGGINAASWNILFFLQLLLALNRCSVVLKNCFLISIKEQELPWERRLFNFLLLLSFVICVGIVYVFVSPYCGIHFTRKFYWSYANQYPWTETVRDIEYKSTGFLPLITFIAYISIVCILKWRRGNQNTGEILSRQERRILLQTSSQFLPLSLLMICGYLLPNNASLDLIAFLNIGSMLICGVNPILYLALNVQFRERFLLMICCRKEKKNKFVMAIPPKTNFAKIIPTGNNLVNTYTNNGPKRVNSMPQISK</sequence>
<feature type="transmembrane region" description="Helical" evidence="1">
    <location>
        <begin position="197"/>
        <end position="218"/>
    </location>
</feature>
<feature type="transmembrane region" description="Helical" evidence="1">
    <location>
        <begin position="224"/>
        <end position="248"/>
    </location>
</feature>
<evidence type="ECO:0000313" key="3">
    <source>
        <dbReference type="WBParaSite" id="Minc3s00027g01715"/>
    </source>
</evidence>
<keyword evidence="1" id="KW-0812">Transmembrane</keyword>
<reference evidence="3" key="1">
    <citation type="submission" date="2022-11" db="UniProtKB">
        <authorList>
            <consortium name="WormBaseParasite"/>
        </authorList>
    </citation>
    <scope>IDENTIFICATION</scope>
</reference>
<name>A0A914KK85_MELIC</name>
<dbReference type="WBParaSite" id="Minc3s00027g01715">
    <property type="protein sequence ID" value="Minc3s00027g01715"/>
    <property type="gene ID" value="Minc3s00027g01715"/>
</dbReference>
<dbReference type="Pfam" id="PF10321">
    <property type="entry name" value="7TM_GPCR_Srt"/>
    <property type="match status" value="1"/>
</dbReference>
<keyword evidence="2" id="KW-1185">Reference proteome</keyword>
<protein>
    <submittedName>
        <fullName evidence="3">G_PROTEIN_RECEP_F1_2 domain-containing protein</fullName>
    </submittedName>
</protein>
<feature type="transmembrane region" description="Helical" evidence="1">
    <location>
        <begin position="64"/>
        <end position="84"/>
    </location>
</feature>
<dbReference type="Gene3D" id="1.20.1070.10">
    <property type="entry name" value="Rhodopsin 7-helix transmembrane proteins"/>
    <property type="match status" value="1"/>
</dbReference>
<dbReference type="SUPFAM" id="SSF81321">
    <property type="entry name" value="Family A G protein-coupled receptor-like"/>
    <property type="match status" value="1"/>
</dbReference>
<evidence type="ECO:0000313" key="2">
    <source>
        <dbReference type="Proteomes" id="UP000887563"/>
    </source>
</evidence>
<accession>A0A914KK85</accession>
<feature type="transmembrane region" description="Helical" evidence="1">
    <location>
        <begin position="105"/>
        <end position="125"/>
    </location>
</feature>
<dbReference type="InterPro" id="IPR019425">
    <property type="entry name" value="7TM_GPCR_serpentine_rcpt_Srt"/>
</dbReference>
<proteinExistence type="predicted"/>
<dbReference type="Proteomes" id="UP000887563">
    <property type="component" value="Unplaced"/>
</dbReference>
<organism evidence="2 3">
    <name type="scientific">Meloidogyne incognita</name>
    <name type="common">Southern root-knot nematode worm</name>
    <name type="synonym">Oxyuris incognita</name>
    <dbReference type="NCBI Taxonomy" id="6306"/>
    <lineage>
        <taxon>Eukaryota</taxon>
        <taxon>Metazoa</taxon>
        <taxon>Ecdysozoa</taxon>
        <taxon>Nematoda</taxon>
        <taxon>Chromadorea</taxon>
        <taxon>Rhabditida</taxon>
        <taxon>Tylenchina</taxon>
        <taxon>Tylenchomorpha</taxon>
        <taxon>Tylenchoidea</taxon>
        <taxon>Meloidogynidae</taxon>
        <taxon>Meloidogyninae</taxon>
        <taxon>Meloidogyne</taxon>
        <taxon>Meloidogyne incognita group</taxon>
    </lineage>
</organism>